<evidence type="ECO:0000313" key="3">
    <source>
        <dbReference type="Proteomes" id="UP000499080"/>
    </source>
</evidence>
<proteinExistence type="predicted"/>
<dbReference type="EMBL" id="BGPR01043380">
    <property type="protein sequence ID" value="GBO19975.1"/>
    <property type="molecule type" value="Genomic_DNA"/>
</dbReference>
<reference evidence="2 3" key="1">
    <citation type="journal article" date="2019" name="Sci. Rep.">
        <title>Orb-weaving spider Araneus ventricosus genome elucidates the spidroin gene catalogue.</title>
        <authorList>
            <person name="Kono N."/>
            <person name="Nakamura H."/>
            <person name="Ohtoshi R."/>
            <person name="Moran D.A.P."/>
            <person name="Shinohara A."/>
            <person name="Yoshida Y."/>
            <person name="Fujiwara M."/>
            <person name="Mori M."/>
            <person name="Tomita M."/>
            <person name="Arakawa K."/>
        </authorList>
    </citation>
    <scope>NUCLEOTIDE SEQUENCE [LARGE SCALE GENOMIC DNA]</scope>
</reference>
<comment type="caution">
    <text evidence="2">The sequence shown here is derived from an EMBL/GenBank/DDBJ whole genome shotgun (WGS) entry which is preliminary data.</text>
</comment>
<name>A0A4Y2V406_ARAVE</name>
<evidence type="ECO:0000256" key="1">
    <source>
        <dbReference type="SAM" id="MobiDB-lite"/>
    </source>
</evidence>
<dbReference type="AlphaFoldDB" id="A0A4Y2V406"/>
<organism evidence="2 3">
    <name type="scientific">Araneus ventricosus</name>
    <name type="common">Orbweaver spider</name>
    <name type="synonym">Epeira ventricosa</name>
    <dbReference type="NCBI Taxonomy" id="182803"/>
    <lineage>
        <taxon>Eukaryota</taxon>
        <taxon>Metazoa</taxon>
        <taxon>Ecdysozoa</taxon>
        <taxon>Arthropoda</taxon>
        <taxon>Chelicerata</taxon>
        <taxon>Arachnida</taxon>
        <taxon>Araneae</taxon>
        <taxon>Araneomorphae</taxon>
        <taxon>Entelegynae</taxon>
        <taxon>Araneoidea</taxon>
        <taxon>Araneidae</taxon>
        <taxon>Araneus</taxon>
    </lineage>
</organism>
<sequence>SRDVSTTARPRAVNISASPPSSGSRATLPNSKAKSSKHISLRPPHFLASRATPPSNSKARAFKHPSHEPPLPNSKAKSSKHFCSPLPVSLAHEPPPPNSKAREETPLAALLILSSRATTAQQQGQEQ</sequence>
<keyword evidence="3" id="KW-1185">Reference proteome</keyword>
<feature type="non-terminal residue" evidence="2">
    <location>
        <position position="1"/>
    </location>
</feature>
<gene>
    <name evidence="2" type="ORF">AVEN_97502_1</name>
</gene>
<accession>A0A4Y2V406</accession>
<feature type="compositionally biased region" description="Polar residues" evidence="1">
    <location>
        <begin position="15"/>
        <end position="33"/>
    </location>
</feature>
<evidence type="ECO:0000313" key="2">
    <source>
        <dbReference type="EMBL" id="GBO19975.1"/>
    </source>
</evidence>
<feature type="region of interest" description="Disordered" evidence="1">
    <location>
        <begin position="1"/>
        <end position="107"/>
    </location>
</feature>
<dbReference type="Proteomes" id="UP000499080">
    <property type="component" value="Unassembled WGS sequence"/>
</dbReference>
<protein>
    <submittedName>
        <fullName evidence="2">Uncharacterized protein</fullName>
    </submittedName>
</protein>